<keyword evidence="1" id="KW-0472">Membrane</keyword>
<proteinExistence type="predicted"/>
<protein>
    <submittedName>
        <fullName evidence="2">Uncharacterized protein</fullName>
    </submittedName>
</protein>
<reference evidence="2" key="2">
    <citation type="journal article" date="2015" name="Data Brief">
        <title>Shoot transcriptome of the giant reed, Arundo donax.</title>
        <authorList>
            <person name="Barrero R.A."/>
            <person name="Guerrero F.D."/>
            <person name="Moolhuijzen P."/>
            <person name="Goolsby J.A."/>
            <person name="Tidwell J."/>
            <person name="Bellgard S.E."/>
            <person name="Bellgard M.I."/>
        </authorList>
    </citation>
    <scope>NUCLEOTIDE SEQUENCE</scope>
    <source>
        <tissue evidence="2">Shoot tissue taken approximately 20 cm above the soil surface</tissue>
    </source>
</reference>
<accession>A0A0A9GMC9</accession>
<reference evidence="2" key="1">
    <citation type="submission" date="2014-09" db="EMBL/GenBank/DDBJ databases">
        <authorList>
            <person name="Magalhaes I.L.F."/>
            <person name="Oliveira U."/>
            <person name="Santos F.R."/>
            <person name="Vidigal T.H.D.A."/>
            <person name="Brescovit A.D."/>
            <person name="Santos A.J."/>
        </authorList>
    </citation>
    <scope>NUCLEOTIDE SEQUENCE</scope>
    <source>
        <tissue evidence="2">Shoot tissue taken approximately 20 cm above the soil surface</tissue>
    </source>
</reference>
<dbReference type="EMBL" id="GBRH01176048">
    <property type="protein sequence ID" value="JAE21848.1"/>
    <property type="molecule type" value="Transcribed_RNA"/>
</dbReference>
<sequence length="58" mass="6059">MFFSGLSGIPGFTTLVVFVLPGPAGFLPEVFLDDALVAVAVVVLDARMALCCLFVRGV</sequence>
<evidence type="ECO:0000313" key="2">
    <source>
        <dbReference type="EMBL" id="JAE21848.1"/>
    </source>
</evidence>
<name>A0A0A9GMC9_ARUDO</name>
<evidence type="ECO:0000256" key="1">
    <source>
        <dbReference type="SAM" id="Phobius"/>
    </source>
</evidence>
<keyword evidence="1" id="KW-0812">Transmembrane</keyword>
<organism evidence="2">
    <name type="scientific">Arundo donax</name>
    <name type="common">Giant reed</name>
    <name type="synonym">Donax arundinaceus</name>
    <dbReference type="NCBI Taxonomy" id="35708"/>
    <lineage>
        <taxon>Eukaryota</taxon>
        <taxon>Viridiplantae</taxon>
        <taxon>Streptophyta</taxon>
        <taxon>Embryophyta</taxon>
        <taxon>Tracheophyta</taxon>
        <taxon>Spermatophyta</taxon>
        <taxon>Magnoliopsida</taxon>
        <taxon>Liliopsida</taxon>
        <taxon>Poales</taxon>
        <taxon>Poaceae</taxon>
        <taxon>PACMAD clade</taxon>
        <taxon>Arundinoideae</taxon>
        <taxon>Arundineae</taxon>
        <taxon>Arundo</taxon>
    </lineage>
</organism>
<dbReference type="AlphaFoldDB" id="A0A0A9GMC9"/>
<feature type="transmembrane region" description="Helical" evidence="1">
    <location>
        <begin position="35"/>
        <end position="55"/>
    </location>
</feature>
<keyword evidence="1" id="KW-1133">Transmembrane helix</keyword>